<protein>
    <submittedName>
        <fullName evidence="1">Uncharacterized protein</fullName>
    </submittedName>
</protein>
<sequence length="77" mass="8430">MRRKKPPDGRKAVVTLENVSRALLNWNGQRRKFGHGIKSIPGRYPSPTAIKCCRRASAPRPPLCSRVPTSPAQPAAA</sequence>
<accession>A0A0A9CX88</accession>
<evidence type="ECO:0000313" key="1">
    <source>
        <dbReference type="EMBL" id="JAD80201.1"/>
    </source>
</evidence>
<dbReference type="EMBL" id="GBRH01217694">
    <property type="protein sequence ID" value="JAD80201.1"/>
    <property type="molecule type" value="Transcribed_RNA"/>
</dbReference>
<reference evidence="1" key="1">
    <citation type="submission" date="2014-09" db="EMBL/GenBank/DDBJ databases">
        <authorList>
            <person name="Magalhaes I.L.F."/>
            <person name="Oliveira U."/>
            <person name="Santos F.R."/>
            <person name="Vidigal T.H.D.A."/>
            <person name="Brescovit A.D."/>
            <person name="Santos A.J."/>
        </authorList>
    </citation>
    <scope>NUCLEOTIDE SEQUENCE</scope>
    <source>
        <tissue evidence="1">Shoot tissue taken approximately 20 cm above the soil surface</tissue>
    </source>
</reference>
<reference evidence="1" key="2">
    <citation type="journal article" date="2015" name="Data Brief">
        <title>Shoot transcriptome of the giant reed, Arundo donax.</title>
        <authorList>
            <person name="Barrero R.A."/>
            <person name="Guerrero F.D."/>
            <person name="Moolhuijzen P."/>
            <person name="Goolsby J.A."/>
            <person name="Tidwell J."/>
            <person name="Bellgard S.E."/>
            <person name="Bellgard M.I."/>
        </authorList>
    </citation>
    <scope>NUCLEOTIDE SEQUENCE</scope>
    <source>
        <tissue evidence="1">Shoot tissue taken approximately 20 cm above the soil surface</tissue>
    </source>
</reference>
<dbReference type="AlphaFoldDB" id="A0A0A9CX88"/>
<name>A0A0A9CX88_ARUDO</name>
<proteinExistence type="predicted"/>
<organism evidence="1">
    <name type="scientific">Arundo donax</name>
    <name type="common">Giant reed</name>
    <name type="synonym">Donax arundinaceus</name>
    <dbReference type="NCBI Taxonomy" id="35708"/>
    <lineage>
        <taxon>Eukaryota</taxon>
        <taxon>Viridiplantae</taxon>
        <taxon>Streptophyta</taxon>
        <taxon>Embryophyta</taxon>
        <taxon>Tracheophyta</taxon>
        <taxon>Spermatophyta</taxon>
        <taxon>Magnoliopsida</taxon>
        <taxon>Liliopsida</taxon>
        <taxon>Poales</taxon>
        <taxon>Poaceae</taxon>
        <taxon>PACMAD clade</taxon>
        <taxon>Arundinoideae</taxon>
        <taxon>Arundineae</taxon>
        <taxon>Arundo</taxon>
    </lineage>
</organism>